<dbReference type="PANTHER" id="PTHR11639:SF57">
    <property type="entry name" value="PROTEIN S100-A13"/>
    <property type="match status" value="1"/>
</dbReference>
<dbReference type="InterPro" id="IPR013787">
    <property type="entry name" value="S100_Ca-bd_sub"/>
</dbReference>
<dbReference type="SUPFAM" id="SSF47473">
    <property type="entry name" value="EF-hand"/>
    <property type="match status" value="1"/>
</dbReference>
<keyword evidence="3" id="KW-1185">Reference proteome</keyword>
<dbReference type="AlphaFoldDB" id="A0A851Y2M1"/>
<reference evidence="2" key="1">
    <citation type="submission" date="2019-09" db="EMBL/GenBank/DDBJ databases">
        <title>Bird 10,000 Genomes (B10K) Project - Family phase.</title>
        <authorList>
            <person name="Zhang G."/>
        </authorList>
    </citation>
    <scope>NUCLEOTIDE SEQUENCE</scope>
    <source>
        <strain evidence="2">B10K-DU-025-06</strain>
        <tissue evidence="2">Mixed tissue sample</tissue>
    </source>
</reference>
<dbReference type="GO" id="GO:0048306">
    <property type="term" value="F:calcium-dependent protein binding"/>
    <property type="evidence" value="ECO:0007669"/>
    <property type="project" value="TreeGrafter"/>
</dbReference>
<name>A0A851Y2M1_EOLRO</name>
<evidence type="ECO:0000313" key="2">
    <source>
        <dbReference type="EMBL" id="NXD71693.1"/>
    </source>
</evidence>
<evidence type="ECO:0000259" key="1">
    <source>
        <dbReference type="SMART" id="SM01394"/>
    </source>
</evidence>
<feature type="non-terminal residue" evidence="2">
    <location>
        <position position="95"/>
    </location>
</feature>
<dbReference type="InterPro" id="IPR011992">
    <property type="entry name" value="EF-hand-dom_pair"/>
</dbReference>
<dbReference type="GO" id="GO:0048471">
    <property type="term" value="C:perinuclear region of cytoplasm"/>
    <property type="evidence" value="ECO:0007669"/>
    <property type="project" value="TreeGrafter"/>
</dbReference>
<dbReference type="PANTHER" id="PTHR11639">
    <property type="entry name" value="S100 CALCIUM-BINDING PROTEIN"/>
    <property type="match status" value="1"/>
</dbReference>
<feature type="non-terminal residue" evidence="2">
    <location>
        <position position="1"/>
    </location>
</feature>
<proteinExistence type="predicted"/>
<dbReference type="GO" id="GO:0005615">
    <property type="term" value="C:extracellular space"/>
    <property type="evidence" value="ECO:0007669"/>
    <property type="project" value="TreeGrafter"/>
</dbReference>
<gene>
    <name evidence="2" type="primary">S100a13</name>
    <name evidence="2" type="ORF">EOLROS_R01467</name>
</gene>
<organism evidence="2 3">
    <name type="scientific">Eolophus roseicapilla</name>
    <name type="common">Galah cockatoo</name>
    <name type="synonym">Cacatua roseicapilla</name>
    <dbReference type="NCBI Taxonomy" id="176039"/>
    <lineage>
        <taxon>Eukaryota</taxon>
        <taxon>Metazoa</taxon>
        <taxon>Chordata</taxon>
        <taxon>Craniata</taxon>
        <taxon>Vertebrata</taxon>
        <taxon>Euteleostomi</taxon>
        <taxon>Archelosauria</taxon>
        <taxon>Archosauria</taxon>
        <taxon>Dinosauria</taxon>
        <taxon>Saurischia</taxon>
        <taxon>Theropoda</taxon>
        <taxon>Coelurosauria</taxon>
        <taxon>Aves</taxon>
        <taxon>Neognathae</taxon>
        <taxon>Neoaves</taxon>
        <taxon>Telluraves</taxon>
        <taxon>Australaves</taxon>
        <taxon>Psittaciformes</taxon>
        <taxon>Cacatuidae</taxon>
        <taxon>Eolophus</taxon>
    </lineage>
</organism>
<evidence type="ECO:0000313" key="3">
    <source>
        <dbReference type="Proteomes" id="UP000637704"/>
    </source>
</evidence>
<dbReference type="Proteomes" id="UP000637704">
    <property type="component" value="Unassembled WGS sequence"/>
</dbReference>
<dbReference type="CDD" id="cd05022">
    <property type="entry name" value="S-100A13"/>
    <property type="match status" value="1"/>
</dbReference>
<dbReference type="Gene3D" id="1.10.238.10">
    <property type="entry name" value="EF-hand"/>
    <property type="match status" value="1"/>
</dbReference>
<sequence>PMATELTELELAIEKLLSAFLSPAGQEGRKGALTARGFRDLVQLQLPNLVKDIPSLEEKMQELDVNKDEELKFSEYWGLMGELAKAIRREKAGKK</sequence>
<dbReference type="GO" id="GO:0005509">
    <property type="term" value="F:calcium ion binding"/>
    <property type="evidence" value="ECO:0007669"/>
    <property type="project" value="TreeGrafter"/>
</dbReference>
<feature type="domain" description="S100/CaBP-9k-type calcium binding subdomain" evidence="1">
    <location>
        <begin position="9"/>
        <end position="51"/>
    </location>
</feature>
<dbReference type="EMBL" id="WBNI01001472">
    <property type="protein sequence ID" value="NXD71693.1"/>
    <property type="molecule type" value="Genomic_DNA"/>
</dbReference>
<accession>A0A851Y2M1</accession>
<comment type="caution">
    <text evidence="2">The sequence shown here is derived from an EMBL/GenBank/DDBJ whole genome shotgun (WGS) entry which is preliminary data.</text>
</comment>
<dbReference type="SMART" id="SM01394">
    <property type="entry name" value="S_100"/>
    <property type="match status" value="1"/>
</dbReference>
<dbReference type="Pfam" id="PF01023">
    <property type="entry name" value="S_100"/>
    <property type="match status" value="1"/>
</dbReference>
<protein>
    <submittedName>
        <fullName evidence="2">S10AD protein</fullName>
    </submittedName>
</protein>